<sequence length="74" mass="8267">MYLWLAEQLTDRIASGNLPPDAPLPNERTLATEYGVSLGTARHATRILRERGLVITLRSKGSYVARRNEESASR</sequence>
<dbReference type="InterPro" id="IPR050679">
    <property type="entry name" value="Bact_HTH_transcr_reg"/>
</dbReference>
<protein>
    <submittedName>
        <fullName evidence="5">Winged helix-turn-helix transcriptional regulator</fullName>
    </submittedName>
</protein>
<gene>
    <name evidence="5" type="ORF">FNH05_18205</name>
</gene>
<dbReference type="Gene3D" id="1.10.10.10">
    <property type="entry name" value="Winged helix-like DNA-binding domain superfamily/Winged helix DNA-binding domain"/>
    <property type="match status" value="1"/>
</dbReference>
<keyword evidence="3" id="KW-0804">Transcription</keyword>
<dbReference type="InterPro" id="IPR000524">
    <property type="entry name" value="Tscrpt_reg_HTH_GntR"/>
</dbReference>
<dbReference type="Proteomes" id="UP000320011">
    <property type="component" value="Unassembled WGS sequence"/>
</dbReference>
<dbReference type="PROSITE" id="PS50949">
    <property type="entry name" value="HTH_GNTR"/>
    <property type="match status" value="1"/>
</dbReference>
<evidence type="ECO:0000259" key="4">
    <source>
        <dbReference type="PROSITE" id="PS50949"/>
    </source>
</evidence>
<accession>A0A558CH60</accession>
<dbReference type="PANTHER" id="PTHR44846">
    <property type="entry name" value="MANNOSYL-D-GLYCERATE TRANSPORT/METABOLISM SYSTEM REPRESSOR MNGR-RELATED"/>
    <property type="match status" value="1"/>
</dbReference>
<dbReference type="InterPro" id="IPR036388">
    <property type="entry name" value="WH-like_DNA-bd_sf"/>
</dbReference>
<proteinExistence type="predicted"/>
<keyword evidence="2" id="KW-0238">DNA-binding</keyword>
<organism evidence="5 6">
    <name type="scientific">Amycolatopsis rhizosphaerae</name>
    <dbReference type="NCBI Taxonomy" id="2053003"/>
    <lineage>
        <taxon>Bacteria</taxon>
        <taxon>Bacillati</taxon>
        <taxon>Actinomycetota</taxon>
        <taxon>Actinomycetes</taxon>
        <taxon>Pseudonocardiales</taxon>
        <taxon>Pseudonocardiaceae</taxon>
        <taxon>Amycolatopsis</taxon>
    </lineage>
</organism>
<dbReference type="AlphaFoldDB" id="A0A558CH60"/>
<dbReference type="GO" id="GO:0003700">
    <property type="term" value="F:DNA-binding transcription factor activity"/>
    <property type="evidence" value="ECO:0007669"/>
    <property type="project" value="InterPro"/>
</dbReference>
<comment type="caution">
    <text evidence="5">The sequence shown here is derived from an EMBL/GenBank/DDBJ whole genome shotgun (WGS) entry which is preliminary data.</text>
</comment>
<dbReference type="PANTHER" id="PTHR44846:SF17">
    <property type="entry name" value="GNTR-FAMILY TRANSCRIPTIONAL REGULATOR"/>
    <property type="match status" value="1"/>
</dbReference>
<keyword evidence="6" id="KW-1185">Reference proteome</keyword>
<name>A0A558CH60_9PSEU</name>
<dbReference type="InterPro" id="IPR036390">
    <property type="entry name" value="WH_DNA-bd_sf"/>
</dbReference>
<dbReference type="Pfam" id="PF00392">
    <property type="entry name" value="GntR"/>
    <property type="match status" value="1"/>
</dbReference>
<dbReference type="SUPFAM" id="SSF46785">
    <property type="entry name" value="Winged helix' DNA-binding domain"/>
    <property type="match status" value="1"/>
</dbReference>
<dbReference type="OrthoDB" id="3631954at2"/>
<dbReference type="EMBL" id="VJWX01000174">
    <property type="protein sequence ID" value="TVT48109.1"/>
    <property type="molecule type" value="Genomic_DNA"/>
</dbReference>
<dbReference type="SMART" id="SM00345">
    <property type="entry name" value="HTH_GNTR"/>
    <property type="match status" value="1"/>
</dbReference>
<reference evidence="5 6" key="2">
    <citation type="submission" date="2019-08" db="EMBL/GenBank/DDBJ databases">
        <title>Amycolatopsis acidicola sp. nov., isolated from peat swamp forest soil.</title>
        <authorList>
            <person name="Srisuk N."/>
        </authorList>
    </citation>
    <scope>NUCLEOTIDE SEQUENCE [LARGE SCALE GENOMIC DNA]</scope>
    <source>
        <strain evidence="5 6">TBRC 6029</strain>
    </source>
</reference>
<evidence type="ECO:0000256" key="1">
    <source>
        <dbReference type="ARBA" id="ARBA00023015"/>
    </source>
</evidence>
<evidence type="ECO:0000256" key="3">
    <source>
        <dbReference type="ARBA" id="ARBA00023163"/>
    </source>
</evidence>
<reference evidence="5 6" key="1">
    <citation type="submission" date="2019-07" db="EMBL/GenBank/DDBJ databases">
        <authorList>
            <person name="Duangmal K."/>
            <person name="Teo W.F.A."/>
        </authorList>
    </citation>
    <scope>NUCLEOTIDE SEQUENCE [LARGE SCALE GENOMIC DNA]</scope>
    <source>
        <strain evidence="5 6">TBRC 6029</strain>
    </source>
</reference>
<evidence type="ECO:0000256" key="2">
    <source>
        <dbReference type="ARBA" id="ARBA00023125"/>
    </source>
</evidence>
<feature type="domain" description="HTH gntR-type" evidence="4">
    <location>
        <begin position="1"/>
        <end position="67"/>
    </location>
</feature>
<dbReference type="GO" id="GO:0003677">
    <property type="term" value="F:DNA binding"/>
    <property type="evidence" value="ECO:0007669"/>
    <property type="project" value="UniProtKB-KW"/>
</dbReference>
<dbReference type="GO" id="GO:0045892">
    <property type="term" value="P:negative regulation of DNA-templated transcription"/>
    <property type="evidence" value="ECO:0007669"/>
    <property type="project" value="TreeGrafter"/>
</dbReference>
<evidence type="ECO:0000313" key="5">
    <source>
        <dbReference type="EMBL" id="TVT48109.1"/>
    </source>
</evidence>
<evidence type="ECO:0000313" key="6">
    <source>
        <dbReference type="Proteomes" id="UP000320011"/>
    </source>
</evidence>
<keyword evidence="1" id="KW-0805">Transcription regulation</keyword>
<dbReference type="CDD" id="cd07377">
    <property type="entry name" value="WHTH_GntR"/>
    <property type="match status" value="1"/>
</dbReference>